<gene>
    <name evidence="1" type="ORF">VP01_1053g4</name>
</gene>
<keyword evidence="2" id="KW-1185">Reference proteome</keyword>
<evidence type="ECO:0000313" key="1">
    <source>
        <dbReference type="EMBL" id="KNZ64219.1"/>
    </source>
</evidence>
<organism evidence="1 2">
    <name type="scientific">Puccinia sorghi</name>
    <dbReference type="NCBI Taxonomy" id="27349"/>
    <lineage>
        <taxon>Eukaryota</taxon>
        <taxon>Fungi</taxon>
        <taxon>Dikarya</taxon>
        <taxon>Basidiomycota</taxon>
        <taxon>Pucciniomycotina</taxon>
        <taxon>Pucciniomycetes</taxon>
        <taxon>Pucciniales</taxon>
        <taxon>Pucciniaceae</taxon>
        <taxon>Puccinia</taxon>
    </lineage>
</organism>
<accession>A0A0L6VU26</accession>
<comment type="caution">
    <text evidence="1">The sequence shown here is derived from an EMBL/GenBank/DDBJ whole genome shotgun (WGS) entry which is preliminary data.</text>
</comment>
<sequence>MLVSSAGGSDFNFFINSTPTGNKSAKLYWTSKLERAAELYVQAVCNGKTLDNRFKPETHSAIVMPLKDKFPKIDLDKKKVESKFNQVSVF</sequence>
<dbReference type="VEuPathDB" id="FungiDB:VP01_1053g4"/>
<dbReference type="EMBL" id="LAVV01000599">
    <property type="protein sequence ID" value="KNZ64219.1"/>
    <property type="molecule type" value="Genomic_DNA"/>
</dbReference>
<protein>
    <submittedName>
        <fullName evidence="1">Uncharacterized protein</fullName>
    </submittedName>
</protein>
<proteinExistence type="predicted"/>
<reference evidence="1 2" key="1">
    <citation type="submission" date="2015-08" db="EMBL/GenBank/DDBJ databases">
        <title>Next Generation Sequencing and Analysis of the Genome of Puccinia sorghi L Schw, the Causal Agent of Maize Common Rust.</title>
        <authorList>
            <person name="Rochi L."/>
            <person name="Burguener G."/>
            <person name="Darino M."/>
            <person name="Turjanski A."/>
            <person name="Kreff E."/>
            <person name="Dieguez M.J."/>
            <person name="Sacco F."/>
        </authorList>
    </citation>
    <scope>NUCLEOTIDE SEQUENCE [LARGE SCALE GENOMIC DNA]</scope>
    <source>
        <strain evidence="1 2">RO10H11247</strain>
    </source>
</reference>
<evidence type="ECO:0000313" key="2">
    <source>
        <dbReference type="Proteomes" id="UP000037035"/>
    </source>
</evidence>
<dbReference type="Proteomes" id="UP000037035">
    <property type="component" value="Unassembled WGS sequence"/>
</dbReference>
<name>A0A0L6VU26_9BASI</name>
<dbReference type="OrthoDB" id="76215at2759"/>
<dbReference type="AlphaFoldDB" id="A0A0L6VU26"/>